<evidence type="ECO:0000259" key="1">
    <source>
        <dbReference type="Pfam" id="PF07872"/>
    </source>
</evidence>
<feature type="domain" description="DUF1659" evidence="1">
    <location>
        <begin position="2"/>
        <end position="73"/>
    </location>
</feature>
<dbReference type="EMBL" id="WSRQ01000053">
    <property type="protein sequence ID" value="MVX66318.1"/>
    <property type="molecule type" value="Genomic_DNA"/>
</dbReference>
<reference evidence="2" key="1">
    <citation type="submission" date="2019-12" db="EMBL/GenBank/DDBJ databases">
        <title>Microbes associate with the intestines of laboratory mice.</title>
        <authorList>
            <person name="Navarre W."/>
            <person name="Wong E."/>
        </authorList>
    </citation>
    <scope>NUCLEOTIDE SEQUENCE</scope>
    <source>
        <strain evidence="2">NM79_F5</strain>
    </source>
</reference>
<organism evidence="2 3">
    <name type="scientific">Clostridium chromiireducens</name>
    <dbReference type="NCBI Taxonomy" id="225345"/>
    <lineage>
        <taxon>Bacteria</taxon>
        <taxon>Bacillati</taxon>
        <taxon>Bacillota</taxon>
        <taxon>Clostridia</taxon>
        <taxon>Eubacteriales</taxon>
        <taxon>Clostridiaceae</taxon>
        <taxon>Clostridium</taxon>
    </lineage>
</organism>
<dbReference type="InterPro" id="IPR012454">
    <property type="entry name" value="DUF1659"/>
</dbReference>
<gene>
    <name evidence="2" type="ORF">GKZ28_21810</name>
</gene>
<evidence type="ECO:0000313" key="3">
    <source>
        <dbReference type="Proteomes" id="UP000656077"/>
    </source>
</evidence>
<sequence length="74" mass="7989">MAVTKVPNSASLSIEVQRDIDKAGDPIYGKKTFSNVRIDADAQNVYEVAEAIKLVLDASTRDSFITESSSLINA</sequence>
<comment type="caution">
    <text evidence="2">The sequence shown here is derived from an EMBL/GenBank/DDBJ whole genome shotgun (WGS) entry which is preliminary data.</text>
</comment>
<dbReference type="RefSeq" id="WP_160360897.1">
    <property type="nucleotide sequence ID" value="NZ_WSRQ01000053.1"/>
</dbReference>
<accession>A0A964RRE0</accession>
<proteinExistence type="predicted"/>
<dbReference type="Proteomes" id="UP000656077">
    <property type="component" value="Unassembled WGS sequence"/>
</dbReference>
<dbReference type="Pfam" id="PF07872">
    <property type="entry name" value="DUF1659"/>
    <property type="match status" value="1"/>
</dbReference>
<name>A0A964RRE0_9CLOT</name>
<protein>
    <submittedName>
        <fullName evidence="2">DUF1659 domain-containing protein</fullName>
    </submittedName>
</protein>
<dbReference type="AlphaFoldDB" id="A0A964RRE0"/>
<evidence type="ECO:0000313" key="2">
    <source>
        <dbReference type="EMBL" id="MVX66318.1"/>
    </source>
</evidence>